<reference evidence="2" key="1">
    <citation type="submission" date="2021-06" db="EMBL/GenBank/DDBJ databases">
        <title>Parelaphostrongylus tenuis whole genome reference sequence.</title>
        <authorList>
            <person name="Garwood T.J."/>
            <person name="Larsen P.A."/>
            <person name="Fountain-Jones N.M."/>
            <person name="Garbe J.R."/>
            <person name="Macchietto M.G."/>
            <person name="Kania S.A."/>
            <person name="Gerhold R.W."/>
            <person name="Richards J.E."/>
            <person name="Wolf T.M."/>
        </authorList>
    </citation>
    <scope>NUCLEOTIDE SEQUENCE</scope>
    <source>
        <strain evidence="2">MNPRO001-30</strain>
        <tissue evidence="2">Meninges</tissue>
    </source>
</reference>
<name>A0AAD5MAG1_PARTN</name>
<organism evidence="2 3">
    <name type="scientific">Parelaphostrongylus tenuis</name>
    <name type="common">Meningeal worm</name>
    <dbReference type="NCBI Taxonomy" id="148309"/>
    <lineage>
        <taxon>Eukaryota</taxon>
        <taxon>Metazoa</taxon>
        <taxon>Ecdysozoa</taxon>
        <taxon>Nematoda</taxon>
        <taxon>Chromadorea</taxon>
        <taxon>Rhabditida</taxon>
        <taxon>Rhabditina</taxon>
        <taxon>Rhabditomorpha</taxon>
        <taxon>Strongyloidea</taxon>
        <taxon>Metastrongylidae</taxon>
        <taxon>Parelaphostrongylus</taxon>
    </lineage>
</organism>
<feature type="region of interest" description="Disordered" evidence="1">
    <location>
        <begin position="70"/>
        <end position="108"/>
    </location>
</feature>
<feature type="compositionally biased region" description="Polar residues" evidence="1">
    <location>
        <begin position="95"/>
        <end position="108"/>
    </location>
</feature>
<sequence length="108" mass="12089">MARRWRERPRVQTTRVVQRKPPQCHARGNRHSRWSTLEGHSMASLECSNGSTELLLLFWNGFKPLKPFSGHRLQREQKAGTAPTNDRSGTGAPLTGQSASTLNFSGFA</sequence>
<gene>
    <name evidence="2" type="ORF">KIN20_008964</name>
</gene>
<dbReference type="EMBL" id="JAHQIW010001456">
    <property type="protein sequence ID" value="KAJ1352578.1"/>
    <property type="molecule type" value="Genomic_DNA"/>
</dbReference>
<protein>
    <submittedName>
        <fullName evidence="2">Uncharacterized protein</fullName>
    </submittedName>
</protein>
<dbReference type="AlphaFoldDB" id="A0AAD5MAG1"/>
<keyword evidence="3" id="KW-1185">Reference proteome</keyword>
<dbReference type="Proteomes" id="UP001196413">
    <property type="component" value="Unassembled WGS sequence"/>
</dbReference>
<evidence type="ECO:0000256" key="1">
    <source>
        <dbReference type="SAM" id="MobiDB-lite"/>
    </source>
</evidence>
<comment type="caution">
    <text evidence="2">The sequence shown here is derived from an EMBL/GenBank/DDBJ whole genome shotgun (WGS) entry which is preliminary data.</text>
</comment>
<proteinExistence type="predicted"/>
<evidence type="ECO:0000313" key="3">
    <source>
        <dbReference type="Proteomes" id="UP001196413"/>
    </source>
</evidence>
<evidence type="ECO:0000313" key="2">
    <source>
        <dbReference type="EMBL" id="KAJ1352578.1"/>
    </source>
</evidence>
<feature type="region of interest" description="Disordered" evidence="1">
    <location>
        <begin position="1"/>
        <end position="32"/>
    </location>
</feature>
<accession>A0AAD5MAG1</accession>